<comment type="caution">
    <text evidence="4">The sequence shown here is derived from an EMBL/GenBank/DDBJ whole genome shotgun (WGS) entry which is preliminary data.</text>
</comment>
<evidence type="ECO:0000259" key="3">
    <source>
        <dbReference type="Pfam" id="PF17898"/>
    </source>
</evidence>
<sequence length="197" mass="22360">MFRMSLMSLILVTVFFITGCSGQSASGNEKNYDETKKMVVDILQTDDGKKALKNMLSDESMKQQLVMDSDMMKKSVEKTLSSDKATDMWKKLFEDPAFVKTYANSMAKEHKKLMKDLMKDSEFQKQMLDVMKDPQMTSHMVSVLKSQEFNKHLEKTINNTMETPKLQKKMNKIILKAAEEQSSKKKKQSKGGGSGSG</sequence>
<dbReference type="Proteomes" id="UP001596620">
    <property type="component" value="Unassembled WGS sequence"/>
</dbReference>
<keyword evidence="2" id="KW-0732">Signal</keyword>
<evidence type="ECO:0000256" key="2">
    <source>
        <dbReference type="SAM" id="SignalP"/>
    </source>
</evidence>
<feature type="signal peptide" evidence="2">
    <location>
        <begin position="1"/>
        <end position="25"/>
    </location>
</feature>
<keyword evidence="4" id="KW-0449">Lipoprotein</keyword>
<accession>A0ABW2UVU4</accession>
<dbReference type="Pfam" id="PF17898">
    <property type="entry name" value="GerD"/>
    <property type="match status" value="1"/>
</dbReference>
<evidence type="ECO:0000256" key="1">
    <source>
        <dbReference type="SAM" id="MobiDB-lite"/>
    </source>
</evidence>
<dbReference type="InterPro" id="IPR041262">
    <property type="entry name" value="GerD_central"/>
</dbReference>
<feature type="chain" id="PRO_5046125494" evidence="2">
    <location>
        <begin position="26"/>
        <end position="197"/>
    </location>
</feature>
<proteinExistence type="predicted"/>
<dbReference type="RefSeq" id="WP_382358203.1">
    <property type="nucleotide sequence ID" value="NZ_JBHTGR010000008.1"/>
</dbReference>
<name>A0ABW2UVU4_9BACI</name>
<reference evidence="5" key="1">
    <citation type="journal article" date="2019" name="Int. J. Syst. Evol. Microbiol.">
        <title>The Global Catalogue of Microorganisms (GCM) 10K type strain sequencing project: providing services to taxonomists for standard genome sequencing and annotation.</title>
        <authorList>
            <consortium name="The Broad Institute Genomics Platform"/>
            <consortium name="The Broad Institute Genome Sequencing Center for Infectious Disease"/>
            <person name="Wu L."/>
            <person name="Ma J."/>
        </authorList>
    </citation>
    <scope>NUCLEOTIDE SEQUENCE [LARGE SCALE GENOMIC DNA]</scope>
    <source>
        <strain evidence="5">JCM 30234</strain>
    </source>
</reference>
<organism evidence="4 5">
    <name type="scientific">Lentibacillus kimchii</name>
    <dbReference type="NCBI Taxonomy" id="1542911"/>
    <lineage>
        <taxon>Bacteria</taxon>
        <taxon>Bacillati</taxon>
        <taxon>Bacillota</taxon>
        <taxon>Bacilli</taxon>
        <taxon>Bacillales</taxon>
        <taxon>Bacillaceae</taxon>
        <taxon>Lentibacillus</taxon>
    </lineage>
</organism>
<feature type="region of interest" description="Disordered" evidence="1">
    <location>
        <begin position="177"/>
        <end position="197"/>
    </location>
</feature>
<keyword evidence="5" id="KW-1185">Reference proteome</keyword>
<evidence type="ECO:0000313" key="4">
    <source>
        <dbReference type="EMBL" id="MFC7746694.1"/>
    </source>
</evidence>
<gene>
    <name evidence="4" type="primary">gerD</name>
    <name evidence="4" type="ORF">ACFQU8_05490</name>
</gene>
<dbReference type="PROSITE" id="PS51257">
    <property type="entry name" value="PROKAR_LIPOPROTEIN"/>
    <property type="match status" value="1"/>
</dbReference>
<protein>
    <submittedName>
        <fullName evidence="4">Spore germination lipoprotein GerD</fullName>
    </submittedName>
</protein>
<dbReference type="NCBIfam" id="NF040801">
    <property type="entry name" value="spore_GerD"/>
    <property type="match status" value="1"/>
</dbReference>
<evidence type="ECO:0000313" key="5">
    <source>
        <dbReference type="Proteomes" id="UP001596620"/>
    </source>
</evidence>
<feature type="domain" description="Spore germination GerD central core" evidence="3">
    <location>
        <begin position="65"/>
        <end position="178"/>
    </location>
</feature>
<dbReference type="EMBL" id="JBHTGR010000008">
    <property type="protein sequence ID" value="MFC7746694.1"/>
    <property type="molecule type" value="Genomic_DNA"/>
</dbReference>